<name>A0A1G4TM68_9BACL</name>
<evidence type="ECO:0000256" key="2">
    <source>
        <dbReference type="SAM" id="Phobius"/>
    </source>
</evidence>
<feature type="chain" id="PRO_5011723469" evidence="3">
    <location>
        <begin position="23"/>
        <end position="158"/>
    </location>
</feature>
<dbReference type="EMBL" id="FMTT01000058">
    <property type="protein sequence ID" value="SCW82498.1"/>
    <property type="molecule type" value="Genomic_DNA"/>
</dbReference>
<accession>A0A1G4TM68</accession>
<gene>
    <name evidence="4" type="ORF">SAMN04487970_105815</name>
</gene>
<feature type="transmembrane region" description="Helical" evidence="2">
    <location>
        <begin position="130"/>
        <end position="152"/>
    </location>
</feature>
<proteinExistence type="predicted"/>
<feature type="signal peptide" evidence="3">
    <location>
        <begin position="1"/>
        <end position="22"/>
    </location>
</feature>
<keyword evidence="3" id="KW-0732">Signal</keyword>
<protein>
    <submittedName>
        <fullName evidence="4">Uncharacterized protein</fullName>
    </submittedName>
</protein>
<reference evidence="5" key="1">
    <citation type="submission" date="2016-10" db="EMBL/GenBank/DDBJ databases">
        <authorList>
            <person name="Varghese N."/>
            <person name="Submissions S."/>
        </authorList>
    </citation>
    <scope>NUCLEOTIDE SEQUENCE [LARGE SCALE GENOMIC DNA]</scope>
    <source>
        <strain evidence="5">CGMCC 1.8946</strain>
    </source>
</reference>
<dbReference type="OrthoDB" id="2623171at2"/>
<keyword evidence="2" id="KW-0812">Transmembrane</keyword>
<keyword evidence="2" id="KW-0472">Membrane</keyword>
<keyword evidence="2" id="KW-1133">Transmembrane helix</keyword>
<feature type="region of interest" description="Disordered" evidence="1">
    <location>
        <begin position="55"/>
        <end position="92"/>
    </location>
</feature>
<dbReference type="Proteomes" id="UP000198601">
    <property type="component" value="Unassembled WGS sequence"/>
</dbReference>
<dbReference type="RefSeq" id="WP_090676290.1">
    <property type="nucleotide sequence ID" value="NZ_FMTT01000058.1"/>
</dbReference>
<evidence type="ECO:0000256" key="3">
    <source>
        <dbReference type="SAM" id="SignalP"/>
    </source>
</evidence>
<evidence type="ECO:0000313" key="4">
    <source>
        <dbReference type="EMBL" id="SCW82498.1"/>
    </source>
</evidence>
<evidence type="ECO:0000313" key="5">
    <source>
        <dbReference type="Proteomes" id="UP000198601"/>
    </source>
</evidence>
<evidence type="ECO:0000256" key="1">
    <source>
        <dbReference type="SAM" id="MobiDB-lite"/>
    </source>
</evidence>
<dbReference type="AlphaFoldDB" id="A0A1G4TM68"/>
<organism evidence="4 5">
    <name type="scientific">Paenibacillus tianmuensis</name>
    <dbReference type="NCBI Taxonomy" id="624147"/>
    <lineage>
        <taxon>Bacteria</taxon>
        <taxon>Bacillati</taxon>
        <taxon>Bacillota</taxon>
        <taxon>Bacilli</taxon>
        <taxon>Bacillales</taxon>
        <taxon>Paenibacillaceae</taxon>
        <taxon>Paenibacillus</taxon>
    </lineage>
</organism>
<sequence length="158" mass="16371">MKKLLLSLWIVLLCVLAAPVSAQEGSLPIPYSQEDIDMLGGPQGSYQTEAYRSGRGGYSSGQRGYTPAPGTRTPAGNVRTTPATPAPGTVPPPARGGLGGILGGFAAGALLGSILNPFGLFGGGVAPVHGGFSILGILFWGVVLFLLYRLWIRFRKSS</sequence>
<keyword evidence="5" id="KW-1185">Reference proteome</keyword>